<dbReference type="InParanoid" id="A0A409VY77"/>
<dbReference type="AlphaFoldDB" id="A0A409VY77"/>
<keyword evidence="4" id="KW-1185">Reference proteome</keyword>
<proteinExistence type="predicted"/>
<gene>
    <name evidence="3" type="ORF">CVT24_010001</name>
</gene>
<evidence type="ECO:0000256" key="2">
    <source>
        <dbReference type="SAM" id="Phobius"/>
    </source>
</evidence>
<dbReference type="Proteomes" id="UP000284842">
    <property type="component" value="Unassembled WGS sequence"/>
</dbReference>
<feature type="compositionally biased region" description="Acidic residues" evidence="1">
    <location>
        <begin position="20"/>
        <end position="35"/>
    </location>
</feature>
<keyword evidence="2" id="KW-0472">Membrane</keyword>
<dbReference type="OrthoDB" id="4179406at2759"/>
<dbReference type="EMBL" id="NHTK01005925">
    <property type="protein sequence ID" value="PPQ71183.1"/>
    <property type="molecule type" value="Genomic_DNA"/>
</dbReference>
<evidence type="ECO:0000313" key="3">
    <source>
        <dbReference type="EMBL" id="PPQ71183.1"/>
    </source>
</evidence>
<organism evidence="3 4">
    <name type="scientific">Panaeolus cyanescens</name>
    <dbReference type="NCBI Taxonomy" id="181874"/>
    <lineage>
        <taxon>Eukaryota</taxon>
        <taxon>Fungi</taxon>
        <taxon>Dikarya</taxon>
        <taxon>Basidiomycota</taxon>
        <taxon>Agaricomycotina</taxon>
        <taxon>Agaricomycetes</taxon>
        <taxon>Agaricomycetidae</taxon>
        <taxon>Agaricales</taxon>
        <taxon>Agaricineae</taxon>
        <taxon>Galeropsidaceae</taxon>
        <taxon>Panaeolus</taxon>
    </lineage>
</organism>
<dbReference type="STRING" id="181874.A0A409VY77"/>
<evidence type="ECO:0000256" key="1">
    <source>
        <dbReference type="SAM" id="MobiDB-lite"/>
    </source>
</evidence>
<reference evidence="3 4" key="1">
    <citation type="journal article" date="2018" name="Evol. Lett.">
        <title>Horizontal gene cluster transfer increased hallucinogenic mushroom diversity.</title>
        <authorList>
            <person name="Reynolds H.T."/>
            <person name="Vijayakumar V."/>
            <person name="Gluck-Thaler E."/>
            <person name="Korotkin H.B."/>
            <person name="Matheny P.B."/>
            <person name="Slot J.C."/>
        </authorList>
    </citation>
    <scope>NUCLEOTIDE SEQUENCE [LARGE SCALE GENOMIC DNA]</scope>
    <source>
        <strain evidence="3 4">2629</strain>
    </source>
</reference>
<feature type="region of interest" description="Disordered" evidence="1">
    <location>
        <begin position="1"/>
        <end position="40"/>
    </location>
</feature>
<sequence length="477" mass="53598">MTAIRKDNPEGWSTIANSDQEVEYPEDTEWEDEENVSITDSQSPSFIDFRDASNLHLSQRKHRKPITITTGRRSSVVPHVRQTRSKANNTPREPIITSKAVANHAKDGTRFILEYVFDIAKSAIIMLKRPLKLLAFMWLLALVMNMIGFQVRKVAYPACWLPIIKDSVFCHSTTTKWVDYDRLAEVQSRSFGEMLGETVGNSALSLDIKQAEMATADLATLVRVSNLKSKKSLESHLMNFNQHAKKAGRGLQKLSSKVGGAVDSIMAVNDYALSSIEQARAKEPAPWSFAALVNPNAKQRTQEIITDSFDQAMGVLSNNMQHLIVEAELNLQRLDDLEEALSVLHEVIAREEKTVSQEKDEVLAQLWTSLGGNKRELRNFQQNLALLQNLGEYRKQARAHVAATLQSLEALSEDMEDLRERIAAPELMGPDVPPEVHMKSIQTGLERMKEGRIKARELEEAALKRLRTIGAEDDDNC</sequence>
<protein>
    <submittedName>
        <fullName evidence="3">Uncharacterized protein</fullName>
    </submittedName>
</protein>
<accession>A0A409VY77</accession>
<feature type="transmembrane region" description="Helical" evidence="2">
    <location>
        <begin position="131"/>
        <end position="149"/>
    </location>
</feature>
<keyword evidence="2" id="KW-0812">Transmembrane</keyword>
<keyword evidence="2" id="KW-1133">Transmembrane helix</keyword>
<comment type="caution">
    <text evidence="3">The sequence shown here is derived from an EMBL/GenBank/DDBJ whole genome shotgun (WGS) entry which is preliminary data.</text>
</comment>
<evidence type="ECO:0000313" key="4">
    <source>
        <dbReference type="Proteomes" id="UP000284842"/>
    </source>
</evidence>
<name>A0A409VY77_9AGAR</name>